<protein>
    <submittedName>
        <fullName evidence="10">Exosortase/archaeosortase family protein</fullName>
    </submittedName>
</protein>
<evidence type="ECO:0000256" key="4">
    <source>
        <dbReference type="ARBA" id="ARBA00022692"/>
    </source>
</evidence>
<comment type="subcellular location">
    <subcellularLocation>
        <location evidence="1">Cell membrane</location>
        <topology evidence="1">Multi-pass membrane protein</topology>
    </subcellularLocation>
</comment>
<dbReference type="Proteomes" id="UP001232973">
    <property type="component" value="Unassembled WGS sequence"/>
</dbReference>
<feature type="region of interest" description="Disordered" evidence="8">
    <location>
        <begin position="494"/>
        <end position="518"/>
    </location>
</feature>
<feature type="transmembrane region" description="Helical" evidence="9">
    <location>
        <begin position="230"/>
        <end position="253"/>
    </location>
</feature>
<evidence type="ECO:0000256" key="9">
    <source>
        <dbReference type="SAM" id="Phobius"/>
    </source>
</evidence>
<evidence type="ECO:0000313" key="11">
    <source>
        <dbReference type="Proteomes" id="UP001232973"/>
    </source>
</evidence>
<feature type="transmembrane region" description="Helical" evidence="9">
    <location>
        <begin position="206"/>
        <end position="223"/>
    </location>
</feature>
<feature type="transmembrane region" description="Helical" evidence="9">
    <location>
        <begin position="265"/>
        <end position="286"/>
    </location>
</feature>
<evidence type="ECO:0000256" key="5">
    <source>
        <dbReference type="ARBA" id="ARBA00022801"/>
    </source>
</evidence>
<keyword evidence="4 9" id="KW-0812">Transmembrane</keyword>
<dbReference type="Pfam" id="PF09721">
    <property type="entry name" value="Exosortase_EpsH"/>
    <property type="match status" value="1"/>
</dbReference>
<feature type="transmembrane region" description="Helical" evidence="9">
    <location>
        <begin position="44"/>
        <end position="63"/>
    </location>
</feature>
<feature type="transmembrane region" description="Helical" evidence="9">
    <location>
        <begin position="75"/>
        <end position="96"/>
    </location>
</feature>
<dbReference type="InterPro" id="IPR019127">
    <property type="entry name" value="Exosortase"/>
</dbReference>
<evidence type="ECO:0000256" key="2">
    <source>
        <dbReference type="ARBA" id="ARBA00022475"/>
    </source>
</evidence>
<reference evidence="10 11" key="1">
    <citation type="submission" date="2023-07" db="EMBL/GenBank/DDBJ databases">
        <title>Genomic Encyclopedia of Type Strains, Phase IV (KMG-IV): sequencing the most valuable type-strain genomes for metagenomic binning, comparative biology and taxonomic classification.</title>
        <authorList>
            <person name="Goeker M."/>
        </authorList>
    </citation>
    <scope>NUCLEOTIDE SEQUENCE [LARGE SCALE GENOMIC DNA]</scope>
    <source>
        <strain evidence="10 11">DSM 4006</strain>
    </source>
</reference>
<dbReference type="NCBIfam" id="TIGR04178">
    <property type="entry name" value="exo_archaeo"/>
    <property type="match status" value="1"/>
</dbReference>
<feature type="transmembrane region" description="Helical" evidence="9">
    <location>
        <begin position="12"/>
        <end position="32"/>
    </location>
</feature>
<feature type="transmembrane region" description="Helical" evidence="9">
    <location>
        <begin position="332"/>
        <end position="351"/>
    </location>
</feature>
<keyword evidence="5" id="KW-0378">Hydrolase</keyword>
<organism evidence="10 11">
    <name type="scientific">Alicyclobacillus cycloheptanicus</name>
    <dbReference type="NCBI Taxonomy" id="1457"/>
    <lineage>
        <taxon>Bacteria</taxon>
        <taxon>Bacillati</taxon>
        <taxon>Bacillota</taxon>
        <taxon>Bacilli</taxon>
        <taxon>Bacillales</taxon>
        <taxon>Alicyclobacillaceae</taxon>
        <taxon>Alicyclobacillus</taxon>
    </lineage>
</organism>
<keyword evidence="11" id="KW-1185">Reference proteome</keyword>
<evidence type="ECO:0000256" key="6">
    <source>
        <dbReference type="ARBA" id="ARBA00022989"/>
    </source>
</evidence>
<dbReference type="RefSeq" id="WP_274455216.1">
    <property type="nucleotide sequence ID" value="NZ_CP067097.1"/>
</dbReference>
<keyword evidence="3" id="KW-0645">Protease</keyword>
<dbReference type="InterPro" id="IPR026392">
    <property type="entry name" value="Exo/Archaeosortase_dom"/>
</dbReference>
<accession>A0ABT9XEU1</accession>
<evidence type="ECO:0000256" key="8">
    <source>
        <dbReference type="SAM" id="MobiDB-lite"/>
    </source>
</evidence>
<evidence type="ECO:0000256" key="1">
    <source>
        <dbReference type="ARBA" id="ARBA00004651"/>
    </source>
</evidence>
<feature type="transmembrane region" description="Helical" evidence="9">
    <location>
        <begin position="131"/>
        <end position="152"/>
    </location>
</feature>
<name>A0ABT9XEU1_9BACL</name>
<keyword evidence="2" id="KW-1003">Cell membrane</keyword>
<evidence type="ECO:0000313" key="10">
    <source>
        <dbReference type="EMBL" id="MDQ0188811.1"/>
    </source>
</evidence>
<sequence>MTNASWQKVRRFERLGFVWVLASIIPVAPYAIPLFQGSLSDSPRAYLAWIPVLGFGWALWNLRQTSVRVPKTSQSIPGIPLTIVTGFLLFAGRFLWPHTLVGDDVGLLLWPLWSLGLFWVLFGVRATRLIFAPLCYLCLVWPPVFLRILSLVNPPLQNVVVRIFTWMSDGVSWMRPGLQPDVFDVTWGVNNVTHVVVTQACSGSDSILAMVILFPVVLVLFPIPLRKKLVLVLGGAVLVFVGNLLRLAIILFALHQFGLWFAFKILHPLLGTVLFLLVASGLLVFGTRRQLRAPHKHAHATSAAAREAGATVRDSGAAGCVTSIAPQAWPPVFAAGLAVLLSIGLFPMYLWSTGTELRPRSLPSRDLSTLLPALPGYGLQRVDDPGAQAKGVRPLAARYVSASGSPAITVSLRWASSQAARGRGFPDPLLQAGDTVLRQEEVSVQRGISGTAYEVARRSPDGAMTQRVDTVFCYDVVYQYRRGVVEVAVQSAMQPDGRPGEGSPLRVFEERFGSAPAS</sequence>
<evidence type="ECO:0000256" key="7">
    <source>
        <dbReference type="ARBA" id="ARBA00023136"/>
    </source>
</evidence>
<feature type="transmembrane region" description="Helical" evidence="9">
    <location>
        <begin position="108"/>
        <end position="124"/>
    </location>
</feature>
<proteinExistence type="predicted"/>
<evidence type="ECO:0000256" key="3">
    <source>
        <dbReference type="ARBA" id="ARBA00022670"/>
    </source>
</evidence>
<comment type="caution">
    <text evidence="10">The sequence shown here is derived from an EMBL/GenBank/DDBJ whole genome shotgun (WGS) entry which is preliminary data.</text>
</comment>
<keyword evidence="6 9" id="KW-1133">Transmembrane helix</keyword>
<keyword evidence="7 9" id="KW-0472">Membrane</keyword>
<dbReference type="EMBL" id="JAUSTP010000002">
    <property type="protein sequence ID" value="MDQ0188811.1"/>
    <property type="molecule type" value="Genomic_DNA"/>
</dbReference>
<gene>
    <name evidence="10" type="ORF">J2S03_000623</name>
</gene>